<feature type="region of interest" description="Disordered" evidence="2">
    <location>
        <begin position="847"/>
        <end position="866"/>
    </location>
</feature>
<evidence type="ECO:0000256" key="2">
    <source>
        <dbReference type="SAM" id="MobiDB-lite"/>
    </source>
</evidence>
<keyword evidence="1" id="KW-0175">Coiled coil</keyword>
<feature type="coiled-coil region" evidence="1">
    <location>
        <begin position="2594"/>
        <end position="2741"/>
    </location>
</feature>
<feature type="compositionally biased region" description="Polar residues" evidence="2">
    <location>
        <begin position="64"/>
        <end position="76"/>
    </location>
</feature>
<feature type="region of interest" description="Disordered" evidence="2">
    <location>
        <begin position="55"/>
        <end position="131"/>
    </location>
</feature>
<feature type="compositionally biased region" description="Low complexity" evidence="2">
    <location>
        <begin position="483"/>
        <end position="496"/>
    </location>
</feature>
<comment type="caution">
    <text evidence="3">The sequence shown here is derived from an EMBL/GenBank/DDBJ whole genome shotgun (WGS) entry which is preliminary data.</text>
</comment>
<dbReference type="PANTHER" id="PTHR45615">
    <property type="entry name" value="MYOSIN HEAVY CHAIN, NON-MUSCLE"/>
    <property type="match status" value="1"/>
</dbReference>
<reference evidence="3 5" key="1">
    <citation type="journal article" date="2015" name="Nat. Commun.">
        <title>Lucilia cuprina genome unlocks parasitic fly biology to underpin future interventions.</title>
        <authorList>
            <person name="Anstead C.A."/>
            <person name="Korhonen P.K."/>
            <person name="Young N.D."/>
            <person name="Hall R.S."/>
            <person name="Jex A.R."/>
            <person name="Murali S.C."/>
            <person name="Hughes D.S."/>
            <person name="Lee S.F."/>
            <person name="Perry T."/>
            <person name="Stroehlein A.J."/>
            <person name="Ansell B.R."/>
            <person name="Breugelmans B."/>
            <person name="Hofmann A."/>
            <person name="Qu J."/>
            <person name="Dugan S."/>
            <person name="Lee S.L."/>
            <person name="Chao H."/>
            <person name="Dinh H."/>
            <person name="Han Y."/>
            <person name="Doddapaneni H.V."/>
            <person name="Worley K.C."/>
            <person name="Muzny D.M."/>
            <person name="Ioannidis P."/>
            <person name="Waterhouse R.M."/>
            <person name="Zdobnov E.M."/>
            <person name="James P.J."/>
            <person name="Bagnall N.H."/>
            <person name="Kotze A.C."/>
            <person name="Gibbs R.A."/>
            <person name="Richards S."/>
            <person name="Batterham P."/>
            <person name="Gasser R.B."/>
        </authorList>
    </citation>
    <scope>NUCLEOTIDE SEQUENCE [LARGE SCALE GENOMIC DNA]</scope>
    <source>
        <strain evidence="3 5">LS</strain>
        <tissue evidence="3">Full body</tissue>
    </source>
</reference>
<feature type="compositionally biased region" description="Low complexity" evidence="2">
    <location>
        <begin position="3252"/>
        <end position="3275"/>
    </location>
</feature>
<feature type="coiled-coil region" evidence="1">
    <location>
        <begin position="1955"/>
        <end position="2205"/>
    </location>
</feature>
<dbReference type="OMA" id="YQRDMRC"/>
<dbReference type="EMBL" id="JRES01001705">
    <property type="protein sequence ID" value="KNC20713.1"/>
    <property type="molecule type" value="Genomic_DNA"/>
</dbReference>
<feature type="coiled-coil region" evidence="1">
    <location>
        <begin position="879"/>
        <end position="983"/>
    </location>
</feature>
<dbReference type="OrthoDB" id="2441647at2759"/>
<accession>A0A0L0BL89</accession>
<name>A0A0L0BL89_LUCCU</name>
<feature type="region of interest" description="Disordered" evidence="2">
    <location>
        <begin position="245"/>
        <end position="267"/>
    </location>
</feature>
<gene>
    <name evidence="3" type="ORF">FF38_07735</name>
    <name evidence="4" type="ORF">FF38_11233</name>
</gene>
<evidence type="ECO:0000256" key="1">
    <source>
        <dbReference type="SAM" id="Coils"/>
    </source>
</evidence>
<feature type="compositionally biased region" description="Basic and acidic residues" evidence="2">
    <location>
        <begin position="847"/>
        <end position="863"/>
    </location>
</feature>
<feature type="compositionally biased region" description="Polar residues" evidence="2">
    <location>
        <begin position="252"/>
        <end position="266"/>
    </location>
</feature>
<feature type="compositionally biased region" description="Low complexity" evidence="2">
    <location>
        <begin position="602"/>
        <end position="619"/>
    </location>
</feature>
<keyword evidence="5" id="KW-1185">Reference proteome</keyword>
<sequence length="3533" mass="406511">MSSDTNEQQQQLQESFLQQQEKISALKELVRKSGAAHGSSKSAAQEKVKNIAERLLKSKAKSKQGLNVSTYTTTETPPAELSFVAQDQANMLSISQGQFPLQSPTPNFASTPNPTPNPTPSKPSTTHIAKTPSIPYSLQSSEKIALMRQQLEQNKLRMAQKASSKQHLEQLVSQLKDKFESTQQCLEDTTELGRSMSDLSNLVHYTPVSRERHKSATDLSSQNFSLEKERIKFLENRCRLLEKQLDKEKQNNQRNNSANVSSNTNELEGKISDLELSLQEKEKEFAAKETSYKEELKKLQNSREITDFEASEENAKLLKENEELKLQIEKISKENNQQDLQQQIDLLNQENTQLKQQLETLSKQLEVFTSDTTEENSTAQLQSEIEELKKQLETFKSKESAESLDILNENHLLKQETETQLKRIQELNEINDVLETTRCDLTSKCTELEEQVKHLQADVIVAQEKLRLSEEKCAELEHNNKNSQTTSSSSAVTSSTDIDSQVKAEMAKQIQELMDELLEVKTENSKLKETLNEQEKLEVNDSSIAEKLASLEACIEAQREDLLKSQESQKKYEEELMEKTIELNVLNANFKVLEEKLENSSKSKQLFSSSSSSNQDSNNPELEMENQQLKQKLDESNKAMIKLKLKCKQTEKQIEKLKKGSDLHAEVVKLNKEKDKLQQKITELEDEKGQWQLTQMETSQNSTKEEIAPNEDLHKECEEKIEKLETLVKEKEVLLESLKQGEQSRVTSELSEIQLEEQVKELTEELTALRKDLEINEQKLQESLETNEKINKQKDELDKKLEHYLNENIELLDKVEKLSKSSSSAESIEIVERLTQQEKQELEEFNKRLGDSSEETTSHKEAVNELTQTEISPEITESLNKLREESSELMNKIELFTTERREVLEKMELLTTENHELLQRIEDLTQEKKDLETKYTQQVENYDELQTKLNNVTKEKEALNLQMQDFKNQKAQLSQELTSLQQSSEVVAALDNGETLFEKCEKSLSKLYGELEAYRKANDKKSKFNVSKKLAKEAENAHSQLSELLQKVKEASSAVETVTVVETVVAVTAPNGKALAEYEQLTAQNRELKATIQELRRLLDEARDQQEDQSDNRFSEERQAIQNEEDKELSNETNTKLQQSLQQIEEYETQLSELQSRVEDLTRELYEARTGLDEKSTEITELNAEVASLKKVAEDFDRTINDKEMTHEKQVEQLTRLRKQLEAKCDTYEQEMEILQTLVNEQKQQLIEAYKEHEHEMNLKLLELQQHEEKAHELKQELAQLKQTSALQGTELTQDLQKECEKLKESLKINKHLVQQQVEELSNKQETIDTLNQQIIDLYKTMEENANKIIEKEDEISYVQELLDNNKQEMARLEQTYSELQKQHQDLVLVNQQQTEQLNQQLEQLSSLTTWQQKVKDLEQRNKEQLDKLKKYAANLKKKAQQCLDYEGKLKLLETQAQTNNNAEEVELLNRKNVQLQDELQKSQKLMQEKSQELDNIVSVKLSLEQRVQQLQQELNKKELALEEVQQQTSLEIQSMQDELLLLREQMKEKMQEIEELKQTLTNKDSETQKLQKEVQLAAVHSVDTSEIEQLRSDLQTAQLNLQQLQEKSAAELGAAQATIQKLETDLQAAQQNSSFTSDWGDFNETDQLKEELQCTQENLRLKVKEIEELRQSLMAAQEQLTDWGNESSVKNADYENLNKVLQDKTAKLERAENTMEELENELMTLREKDYENSQKISELTKELESTRLSTQQSPQNNELENKLQVVTEELKAKSLKFEKSKAVIKERNGQIQRLQAQLKDLQEKLTTCPEEEILSPTTQHQLDASIQQPVREELEALQDAYNKLNEKYNSEKANFQETITRLETLHDGIQAKLQEDMSYIETLEQENNTFKDKICRLQECVSGFEERRASMERKVNIMDEQLQTKAEEHLKVEDELVYRLNMLSEHDEVIAQRLLDSQSEKEVIEENYRKLQTDYNQMQAQYQKLEKEFNEFKSTASDNYDQELNTLREQLTKAEADMERQKAVYDGKLAAKVTELDELECELSEQLDKINAEKRQLSEQLERMTDDCAVHQNEILRLQENLNTLEQAKSELERESSWLRMQTENSQQDLYELQELRMQSMQDKTEIENLRHQIDTLSSNHESELQALRTQIAELDTLRMQVGQNQTDDQVFIETENKRLTDLLAEKESIIENYQRQNLQLQMAAAAASSTTSNQQDPFALAFGLPAQNATNNQLPTSDNNSNEIERLNQELQDKNQLIYRLQQDLNNLQAEFNVVNDANQEMQSQLTERQQDAVNLQTLQSVASALTESQPTDVIPAPPMFFTADTAVRSPFDDLIQASHTAESANELSLEQPPTIEDLQRNVSDLEKHAQDLEHKLATRNQRESEYEDKLRDLEARYQERDQQLQHSQSELQKIQAELAQLQQHQAELLAQQHELHELRNQVGSLESLLHNKDQEITRIKREQQNEEHLRKTMPTLESQIVPTFQDPKIQPTLDMFFGNSAPAPEFEVFTLPQQSTEPVEEEIIVPKKAYLCHPEEKSQPAAQETPITTLDLGEDWGDSWGNTEATAEAEHFAKLTASTTSSAPVSLVPREQQLELQMQDLNERLQELQLSLERSEEQKKELHVKSGKLMKKLKEYKVKIDELQSAAQNKDYRKSASIESNSMFDDLVQEELKSQIKTLETQLEEQKKHQESFTLEKEKLLKRIDVLTAGNERMSEMKERQDMEVQMYQARIRELQDKLNTLDDWGNEDNTPKDAPKQLVDEIKHEEAEKTQNISPNDLTELQKQISALTLEVQDLTGDRLELQALLEEEKMNSTKAEQTVASLRLQVQTLEEAKLTEQSAETYQLNNLKLDLQNLQETYNTLLSNKEKLETEYKIQTETLSLSQANEKRLQAEVDTLLQEVETLRDTLNNTKQSLIDLEAELSLLKEQKEKQIDEVSSKEKKLSIDLMKQEIELLLTQKQTIEEQANQLLKENEALKLTQKYSMDIQTLEEKLQSLTAENEYLKSAGNSSSNNEELAAMLQEKESEILHLKQRINDLMNEDQTEKLVLEILTKNQEIHMLKMQVKHLEDDKHELENNLSLQITKEMQANKEDTQIIQQDDKRVQELEAHIKAMQEEKTHMEEELQVLNNHVLESLQLEDKMKALTLELDTKNIEISELRKTVESLKSTGETGKPEAASVDFVALNSQWEAIVEQRCGEIAKMWQEHLAQRERDFKASEERLKEEILALRNNQAANLTIETGPQVISVETTSSSTTATESTTASGTTSAEASQDGTPLRLRSEDPDSIIEKMQAALESQEVEIVTLKEQLAIRSAEYARLAAQYDPFKLRDTSSHSSVTAFSENRRPAAVEAPMVSKSELDLAMYMLHQRDMRCEEMTLEIVNLLAERDTLQLKLSNTLRQLEAKNTQTGGLTEATVATGAATSSPSENAANTSVAGSTVGIVAEDDLNEKLSQLQTVSHSKDKIIKEEREQRIRQIEKLQQDVAKMPPAAVSELIGSDLSQTNQSPSTVLLNWLWGSKGGNTGGSPSGF</sequence>
<evidence type="ECO:0000313" key="4">
    <source>
        <dbReference type="EMBL" id="KNC20829.1"/>
    </source>
</evidence>
<dbReference type="Gene3D" id="1.20.5.170">
    <property type="match status" value="1"/>
</dbReference>
<feature type="coiled-coil region" evidence="1">
    <location>
        <begin position="1027"/>
        <end position="1729"/>
    </location>
</feature>
<evidence type="ECO:0000313" key="5">
    <source>
        <dbReference type="Proteomes" id="UP000037069"/>
    </source>
</evidence>
<organism evidence="3 5">
    <name type="scientific">Lucilia cuprina</name>
    <name type="common">Green bottle fly</name>
    <name type="synonym">Australian sheep blowfly</name>
    <dbReference type="NCBI Taxonomy" id="7375"/>
    <lineage>
        <taxon>Eukaryota</taxon>
        <taxon>Metazoa</taxon>
        <taxon>Ecdysozoa</taxon>
        <taxon>Arthropoda</taxon>
        <taxon>Hexapoda</taxon>
        <taxon>Insecta</taxon>
        <taxon>Pterygota</taxon>
        <taxon>Neoptera</taxon>
        <taxon>Endopterygota</taxon>
        <taxon>Diptera</taxon>
        <taxon>Brachycera</taxon>
        <taxon>Muscomorpha</taxon>
        <taxon>Oestroidea</taxon>
        <taxon>Calliphoridae</taxon>
        <taxon>Luciliinae</taxon>
        <taxon>Lucilia</taxon>
    </lineage>
</organism>
<feature type="coiled-coil region" evidence="1">
    <location>
        <begin position="2239"/>
        <end position="2287"/>
    </location>
</feature>
<feature type="coiled-coil region" evidence="1">
    <location>
        <begin position="3377"/>
        <end position="3404"/>
    </location>
</feature>
<feature type="region of interest" description="Disordered" evidence="2">
    <location>
        <begin position="3252"/>
        <end position="3284"/>
    </location>
</feature>
<dbReference type="Proteomes" id="UP000037069">
    <property type="component" value="Unassembled WGS sequence"/>
</dbReference>
<proteinExistence type="predicted"/>
<feature type="coiled-coil region" evidence="1">
    <location>
        <begin position="1757"/>
        <end position="1866"/>
    </location>
</feature>
<feature type="compositionally biased region" description="Polar residues" evidence="2">
    <location>
        <begin position="85"/>
        <end position="102"/>
    </location>
</feature>
<dbReference type="PANTHER" id="PTHR45615:SF63">
    <property type="entry name" value="CHROMOSOME UNDETERMINED SCAFFOLD_10, WHOLE GENOME SHOTGUN SEQUENCE"/>
    <property type="match status" value="1"/>
</dbReference>
<feature type="coiled-coil region" evidence="1">
    <location>
        <begin position="2358"/>
        <end position="2468"/>
    </location>
</feature>
<evidence type="ECO:0000313" key="3">
    <source>
        <dbReference type="EMBL" id="KNC20713.1"/>
    </source>
</evidence>
<dbReference type="EMBL" id="JRES01001701">
    <property type="protein sequence ID" value="KNC20829.1"/>
    <property type="molecule type" value="Genomic_DNA"/>
</dbReference>
<dbReference type="STRING" id="7375.A0A0L0BL89"/>
<feature type="coiled-coil region" evidence="1">
    <location>
        <begin position="2782"/>
        <end position="3172"/>
    </location>
</feature>
<feature type="region of interest" description="Disordered" evidence="2">
    <location>
        <begin position="476"/>
        <end position="500"/>
    </location>
</feature>
<feature type="region of interest" description="Disordered" evidence="2">
    <location>
        <begin position="601"/>
        <end position="629"/>
    </location>
</feature>
<protein>
    <submittedName>
        <fullName evidence="3">Protein lava lamp</fullName>
    </submittedName>
</protein>